<protein>
    <recommendedName>
        <fullName evidence="3">Bacterial toxin 44 domain-containing protein</fullName>
    </recommendedName>
</protein>
<dbReference type="EMBL" id="PJNH01000004">
    <property type="protein sequence ID" value="PKR76635.1"/>
    <property type="molecule type" value="Genomic_DNA"/>
</dbReference>
<dbReference type="Proteomes" id="UP000243524">
    <property type="component" value="Unassembled WGS sequence"/>
</dbReference>
<dbReference type="OrthoDB" id="1432909at2"/>
<accession>A0A2I0QQM6</accession>
<evidence type="ECO:0000313" key="1">
    <source>
        <dbReference type="EMBL" id="PKR76635.1"/>
    </source>
</evidence>
<organism evidence="1 2">
    <name type="scientific">Halalkalibacillus sediminis</name>
    <dbReference type="NCBI Taxonomy" id="2018042"/>
    <lineage>
        <taxon>Bacteria</taxon>
        <taxon>Bacillati</taxon>
        <taxon>Bacillota</taxon>
        <taxon>Bacilli</taxon>
        <taxon>Bacillales</taxon>
        <taxon>Bacillaceae</taxon>
        <taxon>Halalkalibacillus</taxon>
    </lineage>
</organism>
<proteinExistence type="predicted"/>
<sequence length="472" mass="55629">MLQEDTYSGTLDNPLSQNRYAYVMNDPVNYWDPTGRVPAEVRAQENFTEYVEVGNYQEQWYYDFQSHYTVGEQTQNYQEQVSEEAITLTWDVVTTVGWHYTATHRANLMEGGMLQPVNRSPEDHYWYETTRTGYEKVTTAEELMERNYETLIKHGEVPEGSTQVFSESMSFHNPQEKLKTLMKPGNFNILSYVLGKIKDNGTTNQLNKYTMGNQAYINKVNELVDKNGAYNTLELIMDDVEFREEDFNNMKYSYDERYREFYQKFNELVLSRNPKSYKGYRHTDDNPAPHFYYSDTFERAHYFRNKLNKAPQTLEELIEFNKNNPDKQWKLLKPIKSAFHMNTSVYNVKFVSYDGHFEGVYNKERQLLTKENNPIDMGTYNLVDASDGGGHNKYDVTPYYEFGNVKEIEGLGMGEEASRAFNNWYDYKFGNENDFKYKQSPRENYSEIKSQIEQYKPVPTMHKLPLPELPSL</sequence>
<evidence type="ECO:0008006" key="3">
    <source>
        <dbReference type="Google" id="ProtNLM"/>
    </source>
</evidence>
<keyword evidence="2" id="KW-1185">Reference proteome</keyword>
<comment type="caution">
    <text evidence="1">The sequence shown here is derived from an EMBL/GenBank/DDBJ whole genome shotgun (WGS) entry which is preliminary data.</text>
</comment>
<evidence type="ECO:0000313" key="2">
    <source>
        <dbReference type="Proteomes" id="UP000243524"/>
    </source>
</evidence>
<gene>
    <name evidence="1" type="ORF">CEY16_12470</name>
</gene>
<name>A0A2I0QQM6_9BACI</name>
<reference evidence="1 2" key="1">
    <citation type="submission" date="2017-06" db="EMBL/GenBank/DDBJ databases">
        <title>the draft geome sequence of Illustriluteabacillus marina B3227.</title>
        <authorList>
            <person name="He R.-H."/>
            <person name="Du Z.-J."/>
        </authorList>
    </citation>
    <scope>NUCLEOTIDE SEQUENCE [LARGE SCALE GENOMIC DNA]</scope>
    <source>
        <strain evidence="1 2">B3227</strain>
    </source>
</reference>
<dbReference type="AlphaFoldDB" id="A0A2I0QQM6"/>